<keyword evidence="3" id="KW-1185">Reference proteome</keyword>
<proteinExistence type="predicted"/>
<sequence>MPRYPIPFRLKVRRSWWR</sequence>
<dbReference type="Proteomes" id="UP001059596">
    <property type="component" value="Unassembled WGS sequence"/>
</dbReference>
<dbReference type="AlphaFoldDB" id="A0A9P9YGF2"/>
<gene>
    <name evidence="1" type="ORF">M5D96_010658</name>
    <name evidence="2" type="ORF">M5D96_010679</name>
</gene>
<name>A0A9P9YGF2_9MUSC</name>
<evidence type="ECO:0000313" key="3">
    <source>
        <dbReference type="Proteomes" id="UP001059596"/>
    </source>
</evidence>
<comment type="caution">
    <text evidence="2">The sequence shown here is derived from an EMBL/GenBank/DDBJ whole genome shotgun (WGS) entry which is preliminary data.</text>
</comment>
<accession>A0A9P9YGF2</accession>
<dbReference type="EMBL" id="JAMKOV010000018">
    <property type="protein sequence ID" value="KAI8036500.1"/>
    <property type="molecule type" value="Genomic_DNA"/>
</dbReference>
<organism evidence="2 3">
    <name type="scientific">Drosophila gunungcola</name>
    <name type="common">fruit fly</name>
    <dbReference type="NCBI Taxonomy" id="103775"/>
    <lineage>
        <taxon>Eukaryota</taxon>
        <taxon>Metazoa</taxon>
        <taxon>Ecdysozoa</taxon>
        <taxon>Arthropoda</taxon>
        <taxon>Hexapoda</taxon>
        <taxon>Insecta</taxon>
        <taxon>Pterygota</taxon>
        <taxon>Neoptera</taxon>
        <taxon>Endopterygota</taxon>
        <taxon>Diptera</taxon>
        <taxon>Brachycera</taxon>
        <taxon>Muscomorpha</taxon>
        <taxon>Ephydroidea</taxon>
        <taxon>Drosophilidae</taxon>
        <taxon>Drosophila</taxon>
        <taxon>Sophophora</taxon>
    </lineage>
</organism>
<reference evidence="2" key="1">
    <citation type="journal article" date="2023" name="Genome Biol. Evol.">
        <title>Long-read-based Genome Assembly of Drosophila gunungcola Reveals Fewer Chemosensory Genes in Flower-breeding Species.</title>
        <authorList>
            <person name="Negi A."/>
            <person name="Liao B.Y."/>
            <person name="Yeh S.D."/>
        </authorList>
    </citation>
    <scope>NUCLEOTIDE SEQUENCE</scope>
    <source>
        <strain evidence="2">Sukarami</strain>
    </source>
</reference>
<dbReference type="EMBL" id="JAMKOV010000018">
    <property type="protein sequence ID" value="KAI8036520.1"/>
    <property type="molecule type" value="Genomic_DNA"/>
</dbReference>
<evidence type="ECO:0000313" key="2">
    <source>
        <dbReference type="EMBL" id="KAI8036520.1"/>
    </source>
</evidence>
<evidence type="ECO:0000313" key="1">
    <source>
        <dbReference type="EMBL" id="KAI8036500.1"/>
    </source>
</evidence>
<protein>
    <submittedName>
        <fullName evidence="2">Uncharacterized protein</fullName>
    </submittedName>
</protein>